<evidence type="ECO:0000313" key="3">
    <source>
        <dbReference type="EMBL" id="AEK81189.1"/>
    </source>
</evidence>
<keyword evidence="1" id="KW-0732">Signal</keyword>
<dbReference type="Pfam" id="PF18634">
    <property type="entry name" value="RXLR_WY"/>
    <property type="match status" value="1"/>
</dbReference>
<dbReference type="InterPro" id="IPR040786">
    <property type="entry name" value="RXLR_WY"/>
</dbReference>
<dbReference type="VEuPathDB" id="FungiDB:PHYSODRAFT_286668"/>
<protein>
    <submittedName>
        <fullName evidence="3">Avh334</fullName>
    </submittedName>
</protein>
<name>E0W538_PHYSO</name>
<dbReference type="EMBL" id="JN254376">
    <property type="protein sequence ID" value="AEK81189.1"/>
    <property type="molecule type" value="Genomic_DNA"/>
</dbReference>
<dbReference type="EMBL" id="JN254377">
    <property type="protein sequence ID" value="AEK81190.1"/>
    <property type="molecule type" value="Genomic_DNA"/>
</dbReference>
<dbReference type="OrthoDB" id="124843at2759"/>
<dbReference type="AlphaFoldDB" id="E0W538"/>
<reference evidence="3" key="1">
    <citation type="journal article" date="2011" name="Plant Cell">
        <title>Transcriptional programming and functional interactions within the Phytophthora sojae RXLR effector repertoire.</title>
        <authorList>
            <person name="Wang Q."/>
            <person name="Han C."/>
            <person name="Ferreira A.O."/>
            <person name="Yu X."/>
            <person name="Ye W."/>
            <person name="Tripathy S."/>
            <person name="Kale S.D."/>
            <person name="Gu B."/>
            <person name="Sheng Y."/>
            <person name="Sui Y."/>
            <person name="Wang X."/>
            <person name="Zhang Z."/>
            <person name="Cheng B."/>
            <person name="Dong S."/>
            <person name="Shan W."/>
            <person name="Zheng X."/>
            <person name="Dou D."/>
            <person name="Tyler B.M."/>
            <person name="Wang Y."/>
        </authorList>
    </citation>
    <scope>NUCLEOTIDE SEQUENCE</scope>
    <source>
        <strain evidence="3">P7064</strain>
        <strain evidence="4">P7074</strain>
    </source>
</reference>
<organism evidence="3">
    <name type="scientific">Phytophthora sojae</name>
    <name type="common">Soybean stem and root rot agent</name>
    <name type="synonym">Phytophthora megasperma f. sp. glycines</name>
    <dbReference type="NCBI Taxonomy" id="67593"/>
    <lineage>
        <taxon>Eukaryota</taxon>
        <taxon>Sar</taxon>
        <taxon>Stramenopiles</taxon>
        <taxon>Oomycota</taxon>
        <taxon>Peronosporomycetes</taxon>
        <taxon>Peronosporales</taxon>
        <taxon>Peronosporaceae</taxon>
        <taxon>Phytophthora</taxon>
    </lineage>
</organism>
<proteinExistence type="predicted"/>
<feature type="signal peptide" evidence="1">
    <location>
        <begin position="1"/>
        <end position="23"/>
    </location>
</feature>
<evidence type="ECO:0000259" key="2">
    <source>
        <dbReference type="Pfam" id="PF18634"/>
    </source>
</evidence>
<accession>E0W538</accession>
<dbReference type="SMR" id="E0W538"/>
<evidence type="ECO:0000313" key="4">
    <source>
        <dbReference type="EMBL" id="AEK81190.1"/>
    </source>
</evidence>
<feature type="chain" id="PRO_5007653112" evidence="1">
    <location>
        <begin position="24"/>
        <end position="234"/>
    </location>
</feature>
<sequence length="234" mass="26826">MRFQCIVLIALAFFYVGIDTADALIRAEQAVPSKTTGHNCLSSSTNTGRLLRAEIGDDGGEERLPNSEWVSRLAQADRKVPKLRKLDMKLSQWLWIRDGKTPEELFYTFSNLYNTWAKIESNKKTVQWFRFVEAYRAKWGTGRFVDQDIYRLLSTKVREDKLAIVFETDANPGRENSETMQNSQFRLWISRKETPTSVAAILHMPDITPLTAERGPKDAILSAFTTMLKKLEGR</sequence>
<gene>
    <name evidence="3" type="primary">Avh</name>
</gene>
<feature type="domain" description="RXLR phytopathogen effector protein WY-domain" evidence="2">
    <location>
        <begin position="134"/>
        <end position="168"/>
    </location>
</feature>
<evidence type="ECO:0000256" key="1">
    <source>
        <dbReference type="SAM" id="SignalP"/>
    </source>
</evidence>
<dbReference type="RefSeq" id="XP_009531119.1">
    <property type="nucleotide sequence ID" value="XM_009532824.1"/>
</dbReference>
<dbReference type="KEGG" id="psoj:PHYSODRAFT_286668"/>